<dbReference type="PANTHER" id="PTHR30531:SF12">
    <property type="entry name" value="FLAGELLAR BIOSYNTHETIC PROTEIN FLHB"/>
    <property type="match status" value="1"/>
</dbReference>
<evidence type="ECO:0000256" key="8">
    <source>
        <dbReference type="ARBA" id="ARBA00022927"/>
    </source>
</evidence>
<evidence type="ECO:0000313" key="15">
    <source>
        <dbReference type="EMBL" id="MBZ7988005.1"/>
    </source>
</evidence>
<organism evidence="15 16">
    <name type="scientific">Campylobacter canadensis</name>
    <dbReference type="NCBI Taxonomy" id="449520"/>
    <lineage>
        <taxon>Bacteria</taxon>
        <taxon>Pseudomonadati</taxon>
        <taxon>Campylobacterota</taxon>
        <taxon>Epsilonproteobacteria</taxon>
        <taxon>Campylobacterales</taxon>
        <taxon>Campylobacteraceae</taxon>
        <taxon>Campylobacter</taxon>
    </lineage>
</organism>
<evidence type="ECO:0000256" key="1">
    <source>
        <dbReference type="ARBA" id="ARBA00004651"/>
    </source>
</evidence>
<evidence type="ECO:0000256" key="11">
    <source>
        <dbReference type="ARBA" id="ARBA00023225"/>
    </source>
</evidence>
<dbReference type="Gene3D" id="3.40.1690.10">
    <property type="entry name" value="secretion proteins EscU"/>
    <property type="match status" value="1"/>
</dbReference>
<keyword evidence="15" id="KW-0966">Cell projection</keyword>
<keyword evidence="10 13" id="KW-0472">Membrane</keyword>
<dbReference type="Gene3D" id="6.10.250.2080">
    <property type="match status" value="1"/>
</dbReference>
<name>A0ABS7WTA3_9BACT</name>
<evidence type="ECO:0000313" key="16">
    <source>
        <dbReference type="Proteomes" id="UP000786183"/>
    </source>
</evidence>
<proteinExistence type="inferred from homology"/>
<dbReference type="EMBL" id="JACGBB010000024">
    <property type="protein sequence ID" value="MBZ7988005.1"/>
    <property type="molecule type" value="Genomic_DNA"/>
</dbReference>
<comment type="similarity">
    <text evidence="2 13">Belongs to the type III secretion exporter family.</text>
</comment>
<evidence type="ECO:0000256" key="13">
    <source>
        <dbReference type="RuleBase" id="RU364091"/>
    </source>
</evidence>
<feature type="transmembrane region" description="Helical" evidence="13">
    <location>
        <begin position="83"/>
        <end position="107"/>
    </location>
</feature>
<feature type="transmembrane region" description="Helical" evidence="13">
    <location>
        <begin position="31"/>
        <end position="51"/>
    </location>
</feature>
<keyword evidence="6 13" id="KW-0812">Transmembrane</keyword>
<dbReference type="NCBIfam" id="TIGR00328">
    <property type="entry name" value="flhB"/>
    <property type="match status" value="1"/>
</dbReference>
<dbReference type="PANTHER" id="PTHR30531">
    <property type="entry name" value="FLAGELLAR BIOSYNTHETIC PROTEIN FLHB"/>
    <property type="match status" value="1"/>
</dbReference>
<keyword evidence="15" id="KW-0282">Flagellum</keyword>
<dbReference type="Proteomes" id="UP000786183">
    <property type="component" value="Unassembled WGS sequence"/>
</dbReference>
<feature type="transmembrane region" description="Helical" evidence="13">
    <location>
        <begin position="146"/>
        <end position="166"/>
    </location>
</feature>
<sequence>MADDAEKTEEPTDKKIEDARKEGNVAKSQDVAALITLCVAFGAILLFLGFFKERITSLYIYYQSFIGQELDIKLLYKISIKTLLEMCFMILPIALAVAISGIIANVLQFGFNFTLKPIMPNFGKLNPIKGIKNIISMKKLIELVKIVLKVSVVFAIVGFFIYSFLPELKHISILPLFKQLAWIKDKFIILFAAVIISFLVFAIFDFFIVRFQYFKGLRMSKQEIKDEYKQMEGDPKIKAKIRQLQMQAAKNRMMSDVPNADVVITNPTHYSIAIAYDSSKHDAPIILAKGVDNIAFKIRQIAQEHNIPIYEDRQLARALYKECELGDLVPRTLWSAVAQVFKFILEQRNKK</sequence>
<evidence type="ECO:0000256" key="10">
    <source>
        <dbReference type="ARBA" id="ARBA00023136"/>
    </source>
</evidence>
<keyword evidence="16" id="KW-1185">Reference proteome</keyword>
<evidence type="ECO:0000256" key="2">
    <source>
        <dbReference type="ARBA" id="ARBA00010690"/>
    </source>
</evidence>
<evidence type="ECO:0000256" key="14">
    <source>
        <dbReference type="SAM" id="MobiDB-lite"/>
    </source>
</evidence>
<evidence type="ECO:0000256" key="4">
    <source>
        <dbReference type="ARBA" id="ARBA00022448"/>
    </source>
</evidence>
<protein>
    <recommendedName>
        <fullName evidence="3 13">Flagellar biosynthetic protein FlhB</fullName>
    </recommendedName>
</protein>
<accession>A0ABS7WTA3</accession>
<reference evidence="15 16" key="1">
    <citation type="submission" date="2020-07" db="EMBL/GenBank/DDBJ databases">
        <title>Transfer of Campylobacter canadensis to the novel genus Avispirillum gen. nov., that also includes two novel species recovered from migratory waterfowl: Avispirillum anseris sp. nov. and Avispirillum brantae sp. nov.</title>
        <authorList>
            <person name="Miller W.G."/>
            <person name="Chapman M.H."/>
            <person name="Yee E."/>
            <person name="Inglis G.D."/>
        </authorList>
    </citation>
    <scope>NUCLEOTIDE SEQUENCE [LARGE SCALE GENOMIC DNA]</scope>
    <source>
        <strain evidence="15 16">L283</strain>
    </source>
</reference>
<gene>
    <name evidence="13 15" type="primary">flhB</name>
    <name evidence="15" type="ORF">AVCANL283_07865</name>
</gene>
<evidence type="ECO:0000256" key="12">
    <source>
        <dbReference type="ARBA" id="ARBA00025078"/>
    </source>
</evidence>
<comment type="function">
    <text evidence="12 13">Required for formation of the rod structure in the basal body of the flagellar apparatus. Together with FliI and FliH, may constitute the export apparatus of flagellin.</text>
</comment>
<evidence type="ECO:0000256" key="6">
    <source>
        <dbReference type="ARBA" id="ARBA00022692"/>
    </source>
</evidence>
<feature type="region of interest" description="Disordered" evidence="14">
    <location>
        <begin position="1"/>
        <end position="21"/>
    </location>
</feature>
<evidence type="ECO:0000256" key="5">
    <source>
        <dbReference type="ARBA" id="ARBA00022475"/>
    </source>
</evidence>
<keyword evidence="8 13" id="KW-0653">Protein transport</keyword>
<evidence type="ECO:0000256" key="3">
    <source>
        <dbReference type="ARBA" id="ARBA00021622"/>
    </source>
</evidence>
<dbReference type="InterPro" id="IPR029025">
    <property type="entry name" value="T3SS_substrate_exporter_C"/>
</dbReference>
<dbReference type="Pfam" id="PF01312">
    <property type="entry name" value="Bac_export_2"/>
    <property type="match status" value="1"/>
</dbReference>
<keyword evidence="11 13" id="KW-1006">Bacterial flagellum protein export</keyword>
<evidence type="ECO:0000256" key="7">
    <source>
        <dbReference type="ARBA" id="ARBA00022795"/>
    </source>
</evidence>
<dbReference type="PRINTS" id="PR00950">
    <property type="entry name" value="TYPE3IMSPROT"/>
</dbReference>
<feature type="transmembrane region" description="Helical" evidence="13">
    <location>
        <begin position="187"/>
        <end position="209"/>
    </location>
</feature>
<comment type="subcellular location">
    <subcellularLocation>
        <location evidence="1">Cell membrane</location>
        <topology evidence="1">Multi-pass membrane protein</topology>
    </subcellularLocation>
</comment>
<evidence type="ECO:0000256" key="9">
    <source>
        <dbReference type="ARBA" id="ARBA00022989"/>
    </source>
</evidence>
<keyword evidence="5 13" id="KW-1003">Cell membrane</keyword>
<keyword evidence="9 13" id="KW-1133">Transmembrane helix</keyword>
<keyword evidence="7 13" id="KW-1005">Bacterial flagellum biogenesis</keyword>
<comment type="caution">
    <text evidence="15">The sequence shown here is derived from an EMBL/GenBank/DDBJ whole genome shotgun (WGS) entry which is preliminary data.</text>
</comment>
<dbReference type="InterPro" id="IPR006136">
    <property type="entry name" value="FlhB"/>
</dbReference>
<keyword evidence="4 13" id="KW-0813">Transport</keyword>
<dbReference type="SUPFAM" id="SSF160544">
    <property type="entry name" value="EscU C-terminal domain-like"/>
    <property type="match status" value="1"/>
</dbReference>
<dbReference type="RefSeq" id="WP_172231339.1">
    <property type="nucleotide sequence ID" value="NZ_CP035946.1"/>
</dbReference>
<dbReference type="InterPro" id="IPR006135">
    <property type="entry name" value="T3SS_substrate_exporter"/>
</dbReference>
<keyword evidence="15" id="KW-0969">Cilium</keyword>